<gene>
    <name evidence="1" type="ORF">PHSY_003158</name>
</gene>
<protein>
    <submittedName>
        <fullName evidence="1">Uncharacterized protein</fullName>
    </submittedName>
</protein>
<dbReference type="HOGENOM" id="CLU_1300198_0_0_1"/>
<name>R9P2V6_PSEHS</name>
<dbReference type="RefSeq" id="XP_012189169.1">
    <property type="nucleotide sequence ID" value="XM_012333779.1"/>
</dbReference>
<dbReference type="Proteomes" id="UP000014071">
    <property type="component" value="Unassembled WGS sequence"/>
</dbReference>
<dbReference type="GeneID" id="24108448"/>
<dbReference type="AlphaFoldDB" id="R9P2V6"/>
<evidence type="ECO:0000313" key="1">
    <source>
        <dbReference type="EMBL" id="GAC95582.1"/>
    </source>
</evidence>
<keyword evidence="2" id="KW-1185">Reference proteome</keyword>
<proteinExistence type="predicted"/>
<accession>R9P2V6</accession>
<evidence type="ECO:0000313" key="2">
    <source>
        <dbReference type="Proteomes" id="UP000014071"/>
    </source>
</evidence>
<organism evidence="1 2">
    <name type="scientific">Pseudozyma hubeiensis (strain SY62)</name>
    <name type="common">Yeast</name>
    <dbReference type="NCBI Taxonomy" id="1305764"/>
    <lineage>
        <taxon>Eukaryota</taxon>
        <taxon>Fungi</taxon>
        <taxon>Dikarya</taxon>
        <taxon>Basidiomycota</taxon>
        <taxon>Ustilaginomycotina</taxon>
        <taxon>Ustilaginomycetes</taxon>
        <taxon>Ustilaginales</taxon>
        <taxon>Ustilaginaceae</taxon>
        <taxon>Pseudozyma</taxon>
    </lineage>
</organism>
<sequence length="212" mass="24993">MRRKKRGRAVGLFRDRKYPAAIRREPTLEPRGARKSQWIRVFKALRRVACRPRYADHDTSGASCRYTDVDDRELQERRAPKGKNALVKCGIRSYCSTSPRWKIGDLSLGFVWSSGKEQSKMAWESVGRIRFLLVQYSRIHVTPRSNRWHCRSRYRRSIRMFRKLVRKCKGTPLEIVVQLKQTPQKGSPDYSGDRPTRCCHTKFRHTVHCTDR</sequence>
<dbReference type="EMBL" id="DF238795">
    <property type="protein sequence ID" value="GAC95582.1"/>
    <property type="molecule type" value="Genomic_DNA"/>
</dbReference>
<reference evidence="2" key="1">
    <citation type="journal article" date="2013" name="Genome Announc.">
        <title>Draft genome sequence of the basidiomycetous yeast-like fungus Pseudozyma hubeiensis SY62, which produces an abundant amount of the biosurfactant mannosylerythritol lipids.</title>
        <authorList>
            <person name="Konishi M."/>
            <person name="Hatada Y."/>
            <person name="Horiuchi J."/>
        </authorList>
    </citation>
    <scope>NUCLEOTIDE SEQUENCE [LARGE SCALE GENOMIC DNA]</scope>
    <source>
        <strain evidence="2">SY62</strain>
    </source>
</reference>